<dbReference type="PANTHER" id="PTHR42840:SF3">
    <property type="entry name" value="BINDING ROSSMANN FOLD OXIDOREDUCTASE, PUTATIVE (AFU_ORTHOLOGUE AFUA_2G10240)-RELATED"/>
    <property type="match status" value="1"/>
</dbReference>
<dbReference type="EMBL" id="CAJNNW010025195">
    <property type="protein sequence ID" value="CAE8676149.1"/>
    <property type="molecule type" value="Genomic_DNA"/>
</dbReference>
<keyword evidence="8" id="KW-1185">Reference proteome</keyword>
<evidence type="ECO:0008006" key="9">
    <source>
        <dbReference type="Google" id="ProtNLM"/>
    </source>
</evidence>
<name>A0A813JC73_POLGL</name>
<dbReference type="SUPFAM" id="SSF51735">
    <property type="entry name" value="NAD(P)-binding Rossmann-fold domains"/>
    <property type="match status" value="1"/>
</dbReference>
<dbReference type="OrthoDB" id="64915at2759"/>
<dbReference type="OMA" id="FLERYMQ"/>
<comment type="caution">
    <text evidence="6">The sequence shown here is derived from an EMBL/GenBank/DDBJ whole genome shotgun (WGS) entry which is preliminary data.</text>
</comment>
<dbReference type="GO" id="GO:0000166">
    <property type="term" value="F:nucleotide binding"/>
    <property type="evidence" value="ECO:0007669"/>
    <property type="project" value="InterPro"/>
</dbReference>
<proteinExistence type="inferred from homology"/>
<dbReference type="Proteomes" id="UP000626109">
    <property type="component" value="Unassembled WGS sequence"/>
</dbReference>
<evidence type="ECO:0000313" key="6">
    <source>
        <dbReference type="EMBL" id="CAE8676149.1"/>
    </source>
</evidence>
<dbReference type="PANTHER" id="PTHR42840">
    <property type="entry name" value="NAD(P)-BINDING ROSSMANN-FOLD SUPERFAMILY PROTEIN-RELATED"/>
    <property type="match status" value="1"/>
</dbReference>
<dbReference type="AlphaFoldDB" id="A0A813JC73"/>
<sequence length="374" mass="41475">MSANGGPANKRVRTVVDRSQLVDEVGEEAKSKIGFAIVGLGRAGQFHLASIKMISDIATLEWAIDSDQDKVEKLANQEGCRGGTDIQGALDDPKVHAVVIASITYSHYGYCKRALQAGKAVFTEKPISHNPEELEEIIDMACQSKNAFVVGYQRRSDKNFRALRHEICSGSIGKLRLIKCCSRDNPMPPLEYLRVSGGIFFDMLCHDFDMIHFLSGGELPEEVYSIGHCYDECVKEMDDIDMVVVTLRFPSGLMASVDCSRIAAYGYDQRVEAFGELGMASANNEVSSTVVVATNKGFKHPMSEWSFAERYKHTYTLELAEFAALVKAKGVESEALVRRHLDLDKVTAAAELSYRLQRPVKLAEVQELRCKLPH</sequence>
<dbReference type="EMBL" id="CAJNNV010033152">
    <property type="protein sequence ID" value="CAE8642334.1"/>
    <property type="molecule type" value="Genomic_DNA"/>
</dbReference>
<organism evidence="6 7">
    <name type="scientific">Polarella glacialis</name>
    <name type="common">Dinoflagellate</name>
    <dbReference type="NCBI Taxonomy" id="89957"/>
    <lineage>
        <taxon>Eukaryota</taxon>
        <taxon>Sar</taxon>
        <taxon>Alveolata</taxon>
        <taxon>Dinophyceae</taxon>
        <taxon>Suessiales</taxon>
        <taxon>Suessiaceae</taxon>
        <taxon>Polarella</taxon>
    </lineage>
</organism>
<reference evidence="6" key="1">
    <citation type="submission" date="2021-02" db="EMBL/GenBank/DDBJ databases">
        <authorList>
            <person name="Dougan E. K."/>
            <person name="Rhodes N."/>
            <person name="Thang M."/>
            <person name="Chan C."/>
        </authorList>
    </citation>
    <scope>NUCLEOTIDE SEQUENCE</scope>
</reference>
<dbReference type="Gene3D" id="3.40.50.720">
    <property type="entry name" value="NAD(P)-binding Rossmann-like Domain"/>
    <property type="match status" value="1"/>
</dbReference>
<evidence type="ECO:0000256" key="1">
    <source>
        <dbReference type="ARBA" id="ARBA00010928"/>
    </source>
</evidence>
<evidence type="ECO:0000313" key="7">
    <source>
        <dbReference type="Proteomes" id="UP000626109"/>
    </source>
</evidence>
<gene>
    <name evidence="5" type="ORF">PGLA1383_LOCUS56839</name>
    <name evidence="6" type="ORF">PGLA2088_LOCUS19740</name>
</gene>
<evidence type="ECO:0000259" key="4">
    <source>
        <dbReference type="Pfam" id="PF22725"/>
    </source>
</evidence>
<dbReference type="GO" id="GO:0006740">
    <property type="term" value="P:NADPH regeneration"/>
    <property type="evidence" value="ECO:0007669"/>
    <property type="project" value="TreeGrafter"/>
</dbReference>
<dbReference type="Pfam" id="PF22725">
    <property type="entry name" value="GFO_IDH_MocA_C3"/>
    <property type="match status" value="1"/>
</dbReference>
<evidence type="ECO:0000313" key="8">
    <source>
        <dbReference type="Proteomes" id="UP000654075"/>
    </source>
</evidence>
<dbReference type="InterPro" id="IPR055170">
    <property type="entry name" value="GFO_IDH_MocA-like_dom"/>
</dbReference>
<feature type="domain" description="Gfo/Idh/MocA-like oxidoreductase N-terminal" evidence="3">
    <location>
        <begin position="34"/>
        <end position="152"/>
    </location>
</feature>
<protein>
    <recommendedName>
        <fullName evidence="9">Inositol 2-dehydrogenase</fullName>
    </recommendedName>
</protein>
<dbReference type="InterPro" id="IPR000683">
    <property type="entry name" value="Gfo/Idh/MocA-like_OxRdtase_N"/>
</dbReference>
<dbReference type="GO" id="GO:0005737">
    <property type="term" value="C:cytoplasm"/>
    <property type="evidence" value="ECO:0007669"/>
    <property type="project" value="TreeGrafter"/>
</dbReference>
<dbReference type="SUPFAM" id="SSF55347">
    <property type="entry name" value="Glyceraldehyde-3-phosphate dehydrogenase-like, C-terminal domain"/>
    <property type="match status" value="1"/>
</dbReference>
<dbReference type="Gene3D" id="3.30.360.10">
    <property type="entry name" value="Dihydrodipicolinate Reductase, domain 2"/>
    <property type="match status" value="1"/>
</dbReference>
<keyword evidence="2" id="KW-0560">Oxidoreductase</keyword>
<feature type="domain" description="GFO/IDH/MocA-like oxidoreductase" evidence="4">
    <location>
        <begin position="160"/>
        <end position="280"/>
    </location>
</feature>
<dbReference type="Proteomes" id="UP000654075">
    <property type="component" value="Unassembled WGS sequence"/>
</dbReference>
<comment type="similarity">
    <text evidence="1">Belongs to the Gfo/Idh/MocA family.</text>
</comment>
<accession>A0A813JC73</accession>
<evidence type="ECO:0000313" key="5">
    <source>
        <dbReference type="EMBL" id="CAE8642334.1"/>
    </source>
</evidence>
<dbReference type="InterPro" id="IPR036291">
    <property type="entry name" value="NAD(P)-bd_dom_sf"/>
</dbReference>
<evidence type="ECO:0000256" key="2">
    <source>
        <dbReference type="ARBA" id="ARBA00023002"/>
    </source>
</evidence>
<dbReference type="GO" id="GO:0016491">
    <property type="term" value="F:oxidoreductase activity"/>
    <property type="evidence" value="ECO:0007669"/>
    <property type="project" value="UniProtKB-KW"/>
</dbReference>
<dbReference type="Pfam" id="PF01408">
    <property type="entry name" value="GFO_IDH_MocA"/>
    <property type="match status" value="1"/>
</dbReference>
<evidence type="ECO:0000259" key="3">
    <source>
        <dbReference type="Pfam" id="PF01408"/>
    </source>
</evidence>